<feature type="compositionally biased region" description="Basic and acidic residues" evidence="1">
    <location>
        <begin position="50"/>
        <end position="60"/>
    </location>
</feature>
<evidence type="ECO:0000313" key="2">
    <source>
        <dbReference type="EMBL" id="JAH93716.1"/>
    </source>
</evidence>
<reference evidence="2" key="1">
    <citation type="submission" date="2014-11" db="EMBL/GenBank/DDBJ databases">
        <authorList>
            <person name="Amaro Gonzalez C."/>
        </authorList>
    </citation>
    <scope>NUCLEOTIDE SEQUENCE</scope>
</reference>
<evidence type="ECO:0000256" key="1">
    <source>
        <dbReference type="SAM" id="MobiDB-lite"/>
    </source>
</evidence>
<dbReference type="EMBL" id="GBXM01014861">
    <property type="protein sequence ID" value="JAH93716.1"/>
    <property type="molecule type" value="Transcribed_RNA"/>
</dbReference>
<accession>A0A0E9WTV0</accession>
<protein>
    <submittedName>
        <fullName evidence="2">Uncharacterized protein</fullName>
    </submittedName>
</protein>
<feature type="region of interest" description="Disordered" evidence="1">
    <location>
        <begin position="17"/>
        <end position="60"/>
    </location>
</feature>
<dbReference type="AlphaFoldDB" id="A0A0E9WTV0"/>
<sequence length="60" mass="6839">MKETTIKRALEPWLKQVHPFPRLPSTHPRPRPFPSPTTNQNGVIAYTSGRDPESQRTTAD</sequence>
<name>A0A0E9WTV0_ANGAN</name>
<organism evidence="2">
    <name type="scientific">Anguilla anguilla</name>
    <name type="common">European freshwater eel</name>
    <name type="synonym">Muraena anguilla</name>
    <dbReference type="NCBI Taxonomy" id="7936"/>
    <lineage>
        <taxon>Eukaryota</taxon>
        <taxon>Metazoa</taxon>
        <taxon>Chordata</taxon>
        <taxon>Craniata</taxon>
        <taxon>Vertebrata</taxon>
        <taxon>Euteleostomi</taxon>
        <taxon>Actinopterygii</taxon>
        <taxon>Neopterygii</taxon>
        <taxon>Teleostei</taxon>
        <taxon>Anguilliformes</taxon>
        <taxon>Anguillidae</taxon>
        <taxon>Anguilla</taxon>
    </lineage>
</organism>
<proteinExistence type="predicted"/>
<reference evidence="2" key="2">
    <citation type="journal article" date="2015" name="Fish Shellfish Immunol.">
        <title>Early steps in the European eel (Anguilla anguilla)-Vibrio vulnificus interaction in the gills: Role of the RtxA13 toxin.</title>
        <authorList>
            <person name="Callol A."/>
            <person name="Pajuelo D."/>
            <person name="Ebbesson L."/>
            <person name="Teles M."/>
            <person name="MacKenzie S."/>
            <person name="Amaro C."/>
        </authorList>
    </citation>
    <scope>NUCLEOTIDE SEQUENCE</scope>
</reference>